<organism evidence="1 2">
    <name type="scientific">Steinernema carpocapsae</name>
    <name type="common">Entomopathogenic nematode</name>
    <dbReference type="NCBI Taxonomy" id="34508"/>
    <lineage>
        <taxon>Eukaryota</taxon>
        <taxon>Metazoa</taxon>
        <taxon>Ecdysozoa</taxon>
        <taxon>Nematoda</taxon>
        <taxon>Chromadorea</taxon>
        <taxon>Rhabditida</taxon>
        <taxon>Tylenchina</taxon>
        <taxon>Panagrolaimomorpha</taxon>
        <taxon>Strongyloidoidea</taxon>
        <taxon>Steinernematidae</taxon>
        <taxon>Steinernema</taxon>
    </lineage>
</organism>
<gene>
    <name evidence="1" type="ORF">L596_000301</name>
</gene>
<comment type="caution">
    <text evidence="1">The sequence shown here is derived from an EMBL/GenBank/DDBJ whole genome shotgun (WGS) entry which is preliminary data.</text>
</comment>
<accession>A0A4U8UIK7</accession>
<dbReference type="AlphaFoldDB" id="A0A4U8UIK7"/>
<reference evidence="1 2" key="1">
    <citation type="journal article" date="2015" name="Genome Biol.">
        <title>Comparative genomics of Steinernema reveals deeply conserved gene regulatory networks.</title>
        <authorList>
            <person name="Dillman A.R."/>
            <person name="Macchietto M."/>
            <person name="Porter C.F."/>
            <person name="Rogers A."/>
            <person name="Williams B."/>
            <person name="Antoshechkin I."/>
            <person name="Lee M.M."/>
            <person name="Goodwin Z."/>
            <person name="Lu X."/>
            <person name="Lewis E.E."/>
            <person name="Goodrich-Blair H."/>
            <person name="Stock S.P."/>
            <person name="Adams B.J."/>
            <person name="Sternberg P.W."/>
            <person name="Mortazavi A."/>
        </authorList>
    </citation>
    <scope>NUCLEOTIDE SEQUENCE [LARGE SCALE GENOMIC DNA]</scope>
    <source>
        <strain evidence="1 2">ALL</strain>
    </source>
</reference>
<dbReference type="Proteomes" id="UP000298663">
    <property type="component" value="Chromosome X"/>
</dbReference>
<evidence type="ECO:0000313" key="2">
    <source>
        <dbReference type="Proteomes" id="UP000298663"/>
    </source>
</evidence>
<name>A0A4U8UIK7_STECR</name>
<sequence length="73" mass="8253">MTLEKKSPRMSINAHTTMYLHVFPSRAVHGSILIVTSEPLKIRVEIDENLLRITPVTFIVEGTECSSYLLLNP</sequence>
<proteinExistence type="predicted"/>
<dbReference type="EMBL" id="AZBU02000001">
    <property type="protein sequence ID" value="TMS32471.1"/>
    <property type="molecule type" value="Genomic_DNA"/>
</dbReference>
<reference evidence="1 2" key="2">
    <citation type="journal article" date="2019" name="G3 (Bethesda)">
        <title>Hybrid Assembly of the Genome of the Entomopathogenic Nematode Steinernema carpocapsae Identifies the X-Chromosome.</title>
        <authorList>
            <person name="Serra L."/>
            <person name="Macchietto M."/>
            <person name="Macias-Munoz A."/>
            <person name="McGill C.J."/>
            <person name="Rodriguez I.M."/>
            <person name="Rodriguez B."/>
            <person name="Murad R."/>
            <person name="Mortazavi A."/>
        </authorList>
    </citation>
    <scope>NUCLEOTIDE SEQUENCE [LARGE SCALE GENOMIC DNA]</scope>
    <source>
        <strain evidence="1 2">ALL</strain>
    </source>
</reference>
<keyword evidence="2" id="KW-1185">Reference proteome</keyword>
<evidence type="ECO:0000313" key="1">
    <source>
        <dbReference type="EMBL" id="TMS32471.1"/>
    </source>
</evidence>
<dbReference type="EMBL" id="CM016762">
    <property type="protein sequence ID" value="TMS32471.1"/>
    <property type="molecule type" value="Genomic_DNA"/>
</dbReference>
<protein>
    <submittedName>
        <fullName evidence="1">Uncharacterized protein</fullName>
    </submittedName>
</protein>